<dbReference type="Pfam" id="PF00486">
    <property type="entry name" value="Trans_reg_C"/>
    <property type="match status" value="1"/>
</dbReference>
<dbReference type="Gene3D" id="3.40.50.10610">
    <property type="entry name" value="ABC-type transport auxiliary lipoprotein component"/>
    <property type="match status" value="1"/>
</dbReference>
<dbReference type="InterPro" id="IPR036388">
    <property type="entry name" value="WH-like_DNA-bd_sf"/>
</dbReference>
<organism evidence="5 6">
    <name type="scientific">Luteimonas colneyensis</name>
    <dbReference type="NCBI Taxonomy" id="2762230"/>
    <lineage>
        <taxon>Bacteria</taxon>
        <taxon>Pseudomonadati</taxon>
        <taxon>Pseudomonadota</taxon>
        <taxon>Gammaproteobacteria</taxon>
        <taxon>Lysobacterales</taxon>
        <taxon>Lysobacteraceae</taxon>
        <taxon>Luteimonas</taxon>
    </lineage>
</organism>
<dbReference type="CDD" id="cd00383">
    <property type="entry name" value="trans_reg_C"/>
    <property type="match status" value="1"/>
</dbReference>
<dbReference type="EMBL" id="JACSQJ010000001">
    <property type="protein sequence ID" value="MBD7986441.1"/>
    <property type="molecule type" value="Genomic_DNA"/>
</dbReference>
<reference evidence="5 6" key="1">
    <citation type="submission" date="2020-08" db="EMBL/GenBank/DDBJ databases">
        <title>A Genomic Blueprint of the Chicken Gut Microbiome.</title>
        <authorList>
            <person name="Gilroy R."/>
            <person name="Ravi A."/>
            <person name="Getino M."/>
            <person name="Pursley I."/>
            <person name="Horton D.L."/>
            <person name="Alikhan N.-F."/>
            <person name="Baker D."/>
            <person name="Gharbi K."/>
            <person name="Hall N."/>
            <person name="Watson M."/>
            <person name="Adriaenssens E.M."/>
            <person name="Foster-Nyarko E."/>
            <person name="Jarju S."/>
            <person name="Secka A."/>
            <person name="Antonio M."/>
            <person name="Oren A."/>
            <person name="Chaudhuri R."/>
            <person name="La Ragione R.M."/>
            <person name="Hildebrand F."/>
            <person name="Pallen M.J."/>
        </authorList>
    </citation>
    <scope>NUCLEOTIDE SEQUENCE [LARGE SCALE GENOMIC DNA]</scope>
    <source>
        <strain evidence="5 6">Sa2BVA3</strain>
    </source>
</reference>
<dbReference type="InterPro" id="IPR001867">
    <property type="entry name" value="OmpR/PhoB-type_DNA-bd"/>
</dbReference>
<protein>
    <submittedName>
        <fullName evidence="5">Winged helix-turn-helix domain-containing protein</fullName>
    </submittedName>
</protein>
<dbReference type="InterPro" id="IPR016032">
    <property type="entry name" value="Sig_transdc_resp-reg_C-effctor"/>
</dbReference>
<feature type="compositionally biased region" description="Basic residues" evidence="3">
    <location>
        <begin position="422"/>
        <end position="447"/>
    </location>
</feature>
<proteinExistence type="predicted"/>
<dbReference type="PROSITE" id="PS51755">
    <property type="entry name" value="OMPR_PHOB"/>
    <property type="match status" value="1"/>
</dbReference>
<feature type="compositionally biased region" description="Low complexity" evidence="3">
    <location>
        <begin position="383"/>
        <end position="392"/>
    </location>
</feature>
<feature type="DNA-binding region" description="OmpR/PhoB-type" evidence="2">
    <location>
        <begin position="5"/>
        <end position="103"/>
    </location>
</feature>
<evidence type="ECO:0000256" key="3">
    <source>
        <dbReference type="SAM" id="MobiDB-lite"/>
    </source>
</evidence>
<name>A0ABR8UEK5_9GAMM</name>
<evidence type="ECO:0000313" key="5">
    <source>
        <dbReference type="EMBL" id="MBD7986441.1"/>
    </source>
</evidence>
<evidence type="ECO:0000259" key="4">
    <source>
        <dbReference type="PROSITE" id="PS51755"/>
    </source>
</evidence>
<comment type="caution">
    <text evidence="5">The sequence shown here is derived from an EMBL/GenBank/DDBJ whole genome shotgun (WGS) entry which is preliminary data.</text>
</comment>
<keyword evidence="6" id="KW-1185">Reference proteome</keyword>
<gene>
    <name evidence="5" type="ORF">H9645_00160</name>
</gene>
<accession>A0ABR8UEK5</accession>
<dbReference type="SMART" id="SM00862">
    <property type="entry name" value="Trans_reg_C"/>
    <property type="match status" value="1"/>
</dbReference>
<dbReference type="RefSeq" id="WP_191727738.1">
    <property type="nucleotide sequence ID" value="NZ_JACSQJ010000001.1"/>
</dbReference>
<evidence type="ECO:0000256" key="2">
    <source>
        <dbReference type="PROSITE-ProRule" id="PRU01091"/>
    </source>
</evidence>
<dbReference type="Proteomes" id="UP000647183">
    <property type="component" value="Unassembled WGS sequence"/>
</dbReference>
<feature type="domain" description="OmpR/PhoB-type" evidence="4">
    <location>
        <begin position="5"/>
        <end position="103"/>
    </location>
</feature>
<evidence type="ECO:0000313" key="6">
    <source>
        <dbReference type="Proteomes" id="UP000647183"/>
    </source>
</evidence>
<evidence type="ECO:0000256" key="1">
    <source>
        <dbReference type="ARBA" id="ARBA00023125"/>
    </source>
</evidence>
<dbReference type="Gene3D" id="1.10.10.10">
    <property type="entry name" value="Winged helix-like DNA-binding domain superfamily/Winged helix DNA-binding domain"/>
    <property type="match status" value="1"/>
</dbReference>
<keyword evidence="1 2" id="KW-0238">DNA-binding</keyword>
<dbReference type="SUPFAM" id="SSF46894">
    <property type="entry name" value="C-terminal effector domain of the bipartite response regulators"/>
    <property type="match status" value="1"/>
</dbReference>
<feature type="region of interest" description="Disordered" evidence="3">
    <location>
        <begin position="383"/>
        <end position="462"/>
    </location>
</feature>
<sequence length="462" mass="50102">MHDEERIYRFGDIEVDPGAHRVTRMGREVALEPKAYAVLLALLARPGHAIERDDLLDQVWGHRHVTPGVLNRVVAQLRKALGDEAEHPRYIQTLHAVGYRFMAVPEVIVPDDVTPEISAAPAAEIFPFPGRSATGRTPVVALRDWLPHAVVVVAIVLALAWWQRLDGLPAGGGAAIALRPFTTLGGGTEDDAWFAEGLAVEMHDALASVPGLRVAALMAETDPRRDGDVRELGRALGVDAVLDASIRRDGDRVRISARLSDTATGYVLWSRSYEHSMSELFATQGAIAGEVVESMLGAMPAARESLRTRLAPTRSVAAFDAYLRGRHLQRAAPDRARQQEAAEAFRAALAEDSGFVLAQSALCATEVRRFEYWNDTGAHARAPGLRARAGRGSPAGRGRAGPGQPRPRRWPVRRGAAQVPPGRRRPRQRGTGRGRHGQGRGRARPARPRPVALPGRAGRRAG</sequence>